<evidence type="ECO:0000313" key="2">
    <source>
        <dbReference type="Proteomes" id="UP001610444"/>
    </source>
</evidence>
<organism evidence="1 2">
    <name type="scientific">Aspergillus pseudodeflectus</name>
    <dbReference type="NCBI Taxonomy" id="176178"/>
    <lineage>
        <taxon>Eukaryota</taxon>
        <taxon>Fungi</taxon>
        <taxon>Dikarya</taxon>
        <taxon>Ascomycota</taxon>
        <taxon>Pezizomycotina</taxon>
        <taxon>Eurotiomycetes</taxon>
        <taxon>Eurotiomycetidae</taxon>
        <taxon>Eurotiales</taxon>
        <taxon>Aspergillaceae</taxon>
        <taxon>Aspergillus</taxon>
        <taxon>Aspergillus subgen. Nidulantes</taxon>
    </lineage>
</organism>
<name>A0ABR4K8V1_9EURO</name>
<sequence length="76" mass="8766">MYFFQSHRSRSVLGVRVCDQSWSVEACWSRCTSIACLWSTLCVFQYMIAQFLFQGQARVGAPSDSSFWAISSYPRH</sequence>
<proteinExistence type="predicted"/>
<protein>
    <submittedName>
        <fullName evidence="1">Uncharacterized protein</fullName>
    </submittedName>
</protein>
<reference evidence="1 2" key="1">
    <citation type="submission" date="2024-07" db="EMBL/GenBank/DDBJ databases">
        <title>Section-level genome sequencing and comparative genomics of Aspergillus sections Usti and Cavernicolus.</title>
        <authorList>
            <consortium name="Lawrence Berkeley National Laboratory"/>
            <person name="Nybo J.L."/>
            <person name="Vesth T.C."/>
            <person name="Theobald S."/>
            <person name="Frisvad J.C."/>
            <person name="Larsen T.O."/>
            <person name="Kjaerboelling I."/>
            <person name="Rothschild-Mancinelli K."/>
            <person name="Lyhne E.K."/>
            <person name="Kogle M.E."/>
            <person name="Barry K."/>
            <person name="Clum A."/>
            <person name="Na H."/>
            <person name="Ledsgaard L."/>
            <person name="Lin J."/>
            <person name="Lipzen A."/>
            <person name="Kuo A."/>
            <person name="Riley R."/>
            <person name="Mondo S."/>
            <person name="LaButti K."/>
            <person name="Haridas S."/>
            <person name="Pangalinan J."/>
            <person name="Salamov A.A."/>
            <person name="Simmons B.A."/>
            <person name="Magnuson J.K."/>
            <person name="Chen J."/>
            <person name="Drula E."/>
            <person name="Henrissat B."/>
            <person name="Wiebenga A."/>
            <person name="Lubbers R.J."/>
            <person name="Gomes A.C."/>
            <person name="Macurrencykelacurrency M.R."/>
            <person name="Stajich J."/>
            <person name="Grigoriev I.V."/>
            <person name="Mortensen U.H."/>
            <person name="De vries R.P."/>
            <person name="Baker S.E."/>
            <person name="Andersen M.R."/>
        </authorList>
    </citation>
    <scope>NUCLEOTIDE SEQUENCE [LARGE SCALE GENOMIC DNA]</scope>
    <source>
        <strain evidence="1 2">CBS 756.74</strain>
    </source>
</reference>
<comment type="caution">
    <text evidence="1">The sequence shown here is derived from an EMBL/GenBank/DDBJ whole genome shotgun (WGS) entry which is preliminary data.</text>
</comment>
<evidence type="ECO:0000313" key="1">
    <source>
        <dbReference type="EMBL" id="KAL2848689.1"/>
    </source>
</evidence>
<keyword evidence="2" id="KW-1185">Reference proteome</keyword>
<dbReference type="Proteomes" id="UP001610444">
    <property type="component" value="Unassembled WGS sequence"/>
</dbReference>
<dbReference type="EMBL" id="JBFXLR010000025">
    <property type="protein sequence ID" value="KAL2848689.1"/>
    <property type="molecule type" value="Genomic_DNA"/>
</dbReference>
<dbReference type="GeneID" id="98150909"/>
<gene>
    <name evidence="1" type="ORF">BJX68DRAFT_101841</name>
</gene>
<accession>A0ABR4K8V1</accession>
<dbReference type="RefSeq" id="XP_070898373.1">
    <property type="nucleotide sequence ID" value="XM_071035745.1"/>
</dbReference>